<dbReference type="EMBL" id="FUZQ01000001">
    <property type="protein sequence ID" value="SKC35695.1"/>
    <property type="molecule type" value="Genomic_DNA"/>
</dbReference>
<feature type="compositionally biased region" description="Polar residues" evidence="1">
    <location>
        <begin position="1"/>
        <end position="12"/>
    </location>
</feature>
<sequence>MTTTPVTMSTSERASTNRPVRRRRRRLAALLAATAVLAVTVACARIPTNGPVRDGDTELENISEIGYIASGPAAGASPDQVVQGFLSVAQLGPTSSSSFAVAQEYVTDPAWEGWDRYARVLVLEEDPELELDDVPADATETTVDATVRVVATLDERGMYTEEPRTSEFTVSFGLTRSPGGEWRISQLEDGLMLPAAFFGQAFHPTNLYFPTPDLTWWVPDTRWFPRQTWRTDATSEVLAGPPEWLQDSTTTVIPEGTSLAIDAVTVTDDGTIDVSLTSTISQASAEQRSLAAAQLQATLAEGEGRTVVLSDRNTPLTIAGTDAISAPRTSGEALALTGGKLVRVVGRELREPDEPVSLAGLDPTALAAGPGDEPVVVRDGTERIVRVTGDDAPDLLLSGTKLVAPSVDRFGAVWSAQGSELLVALASGAVRTLDVDWLSSRTIQSVRVSPEGARVAIVSSGPSGRLVHVAGVVRDAENVPTGLSAPVQVGASVRQVTQAVWQDEAALALIGRESDGDGAVFLAGVGGLAGQGGLSRAQPGVADPRWVTASVGTGAMLTVDEGGTLYSRQSSALWSMVSDDVDLVAYPG</sequence>
<reference evidence="5 6" key="1">
    <citation type="submission" date="2017-02" db="EMBL/GenBank/DDBJ databases">
        <authorList>
            <person name="Peterson S.W."/>
        </authorList>
    </citation>
    <scope>NUCLEOTIDE SEQUENCE [LARGE SCALE GENOMIC DNA]</scope>
    <source>
        <strain evidence="5 6">DSM 21481</strain>
    </source>
</reference>
<dbReference type="Proteomes" id="UP000189777">
    <property type="component" value="Unassembled WGS sequence"/>
</dbReference>
<feature type="domain" description="Lipoprotein LpqB N-terminal" evidence="4">
    <location>
        <begin position="71"/>
        <end position="198"/>
    </location>
</feature>
<evidence type="ECO:0000259" key="4">
    <source>
        <dbReference type="Pfam" id="PF25976"/>
    </source>
</evidence>
<dbReference type="RefSeq" id="WP_079569766.1">
    <property type="nucleotide sequence ID" value="NZ_FUZQ01000001.1"/>
</dbReference>
<dbReference type="OrthoDB" id="3226781at2"/>
<proteinExistence type="predicted"/>
<evidence type="ECO:0000313" key="5">
    <source>
        <dbReference type="EMBL" id="SKC35695.1"/>
    </source>
</evidence>
<evidence type="ECO:0000313" key="6">
    <source>
        <dbReference type="Proteomes" id="UP000189777"/>
    </source>
</evidence>
<evidence type="ECO:0000259" key="2">
    <source>
        <dbReference type="Pfam" id="PF10646"/>
    </source>
</evidence>
<feature type="domain" description="GerMN" evidence="2">
    <location>
        <begin position="206"/>
        <end position="304"/>
    </location>
</feature>
<name>A0A1T5I939_9MICO</name>
<feature type="domain" description="Lipoprotein LpqB C-terminal" evidence="3">
    <location>
        <begin position="339"/>
        <end position="581"/>
    </location>
</feature>
<protein>
    <submittedName>
        <fullName evidence="5">Sporulation and spore germination</fullName>
    </submittedName>
</protein>
<evidence type="ECO:0000256" key="1">
    <source>
        <dbReference type="SAM" id="MobiDB-lite"/>
    </source>
</evidence>
<feature type="region of interest" description="Disordered" evidence="1">
    <location>
        <begin position="1"/>
        <end position="21"/>
    </location>
</feature>
<gene>
    <name evidence="5" type="ORF">SAMN04324258_0184</name>
</gene>
<dbReference type="Pfam" id="PF25976">
    <property type="entry name" value="LpqB_N"/>
    <property type="match status" value="1"/>
</dbReference>
<dbReference type="InterPro" id="IPR059026">
    <property type="entry name" value="LpqB_N"/>
</dbReference>
<dbReference type="InterPro" id="IPR019606">
    <property type="entry name" value="GerMN"/>
</dbReference>
<organism evidence="5 6">
    <name type="scientific">Krasilnikoviella flava</name>
    <dbReference type="NCBI Taxonomy" id="526729"/>
    <lineage>
        <taxon>Bacteria</taxon>
        <taxon>Bacillati</taxon>
        <taxon>Actinomycetota</taxon>
        <taxon>Actinomycetes</taxon>
        <taxon>Micrococcales</taxon>
        <taxon>Promicromonosporaceae</taxon>
        <taxon>Krasilnikoviella</taxon>
    </lineage>
</organism>
<evidence type="ECO:0000259" key="3">
    <source>
        <dbReference type="Pfam" id="PF10647"/>
    </source>
</evidence>
<dbReference type="STRING" id="526729.SAMN04324258_0184"/>
<dbReference type="AlphaFoldDB" id="A0A1T5I939"/>
<dbReference type="Pfam" id="PF10646">
    <property type="entry name" value="Germane"/>
    <property type="match status" value="1"/>
</dbReference>
<accession>A0A1T5I939</accession>
<dbReference type="Pfam" id="PF10647">
    <property type="entry name" value="Gmad1"/>
    <property type="match status" value="1"/>
</dbReference>
<keyword evidence="6" id="KW-1185">Reference proteome</keyword>
<dbReference type="InterPro" id="IPR018910">
    <property type="entry name" value="LpqB_C"/>
</dbReference>